<name>A0A3N2DC02_9MICO</name>
<evidence type="ECO:0000259" key="3">
    <source>
        <dbReference type="Pfam" id="PF05448"/>
    </source>
</evidence>
<feature type="active site" description="Charge relay system" evidence="1">
    <location>
        <position position="303"/>
    </location>
</feature>
<dbReference type="EMBL" id="RKHQ01000001">
    <property type="protein sequence ID" value="ROR97188.1"/>
    <property type="molecule type" value="Genomic_DNA"/>
</dbReference>
<feature type="active site" description="Charge relay system" evidence="1">
    <location>
        <position position="273"/>
    </location>
</feature>
<dbReference type="InterPro" id="IPR039069">
    <property type="entry name" value="CE7"/>
</dbReference>
<feature type="domain" description="Acetyl xylan esterase" evidence="3">
    <location>
        <begin position="1"/>
        <end position="319"/>
    </location>
</feature>
<dbReference type="Proteomes" id="UP000275356">
    <property type="component" value="Unassembled WGS sequence"/>
</dbReference>
<dbReference type="PANTHER" id="PTHR40111">
    <property type="entry name" value="CEPHALOSPORIN-C DEACETYLASE"/>
    <property type="match status" value="1"/>
</dbReference>
<comment type="caution">
    <text evidence="4">The sequence shown here is derived from an EMBL/GenBank/DDBJ whole genome shotgun (WGS) entry which is preliminary data.</text>
</comment>
<dbReference type="InterPro" id="IPR029058">
    <property type="entry name" value="AB_hydrolase_fold"/>
</dbReference>
<evidence type="ECO:0000256" key="1">
    <source>
        <dbReference type="PIRSR" id="PIRSR639069-1"/>
    </source>
</evidence>
<gene>
    <name evidence="4" type="ORF">EDD28_1781</name>
</gene>
<dbReference type="RefSeq" id="WP_123739274.1">
    <property type="nucleotide sequence ID" value="NZ_RKHQ01000001.1"/>
</dbReference>
<accession>A0A3N2DC02</accession>
<evidence type="ECO:0000256" key="2">
    <source>
        <dbReference type="PIRSR" id="PIRSR639069-2"/>
    </source>
</evidence>
<dbReference type="AlphaFoldDB" id="A0A3N2DC02"/>
<protein>
    <submittedName>
        <fullName evidence="4">Cephalosporin-C deacetylase</fullName>
    </submittedName>
</protein>
<evidence type="ECO:0000313" key="4">
    <source>
        <dbReference type="EMBL" id="ROR97188.1"/>
    </source>
</evidence>
<feature type="binding site" evidence="2">
    <location>
        <position position="92"/>
    </location>
    <ligand>
        <name>substrate</name>
    </ligand>
</feature>
<dbReference type="GO" id="GO:0052689">
    <property type="term" value="F:carboxylic ester hydrolase activity"/>
    <property type="evidence" value="ECO:0007669"/>
    <property type="project" value="TreeGrafter"/>
</dbReference>
<organism evidence="4 5">
    <name type="scientific">Salana multivorans</name>
    <dbReference type="NCBI Taxonomy" id="120377"/>
    <lineage>
        <taxon>Bacteria</taxon>
        <taxon>Bacillati</taxon>
        <taxon>Actinomycetota</taxon>
        <taxon>Actinomycetes</taxon>
        <taxon>Micrococcales</taxon>
        <taxon>Beutenbergiaceae</taxon>
        <taxon>Salana</taxon>
    </lineage>
</organism>
<dbReference type="Gene3D" id="3.40.50.1820">
    <property type="entry name" value="alpha/beta hydrolase"/>
    <property type="match status" value="1"/>
</dbReference>
<sequence length="327" mass="35019">MPLYDMPLPELLTYRPQVEEPPDFDDFWSETLAESRAVGGEVERVRHDGVLRTVDVEDVVFPGFGGDPVHAWLLTPTHASGPLPAVVGYLGYGAGRGRPHEHLRWPSAGYVTLVMDTRGQGAAWGTGGDTADPVGSGPAVPGSMTRGIGDPRDYYYRRVLTDAVRAVDVVRDLPQVDRSRVAVAGGSQGGGIALAAAGLVDGLVGAVIDVPFLCHLRRAVSITSTDPYGEVRRYLAVHRDSADRVFRTLSYIDGVSFAARASAPALFSVAMMDPVCPPSTVYAAFNAYAGTDKEIARFDFNEHEGGGAAHDEAQVRWLNARADSLRG</sequence>
<keyword evidence="5" id="KW-1185">Reference proteome</keyword>
<dbReference type="SUPFAM" id="SSF53474">
    <property type="entry name" value="alpha/beta-Hydrolases"/>
    <property type="match status" value="1"/>
</dbReference>
<dbReference type="OrthoDB" id="9770528at2"/>
<reference evidence="4 5" key="1">
    <citation type="submission" date="2018-11" db="EMBL/GenBank/DDBJ databases">
        <title>Sequencing the genomes of 1000 actinobacteria strains.</title>
        <authorList>
            <person name="Klenk H.-P."/>
        </authorList>
    </citation>
    <scope>NUCLEOTIDE SEQUENCE [LARGE SCALE GENOMIC DNA]</scope>
    <source>
        <strain evidence="4 5">DSM 13521</strain>
    </source>
</reference>
<dbReference type="Pfam" id="PF05448">
    <property type="entry name" value="AXE1"/>
    <property type="match status" value="1"/>
</dbReference>
<feature type="active site" description="Nucleophile" evidence="1">
    <location>
        <position position="187"/>
    </location>
</feature>
<evidence type="ECO:0000313" key="5">
    <source>
        <dbReference type="Proteomes" id="UP000275356"/>
    </source>
</evidence>
<dbReference type="PANTHER" id="PTHR40111:SF1">
    <property type="entry name" value="CEPHALOSPORIN-C DEACETYLASE"/>
    <property type="match status" value="1"/>
</dbReference>
<dbReference type="InterPro" id="IPR008391">
    <property type="entry name" value="AXE1_dom"/>
</dbReference>
<dbReference type="GO" id="GO:0005976">
    <property type="term" value="P:polysaccharide metabolic process"/>
    <property type="evidence" value="ECO:0007669"/>
    <property type="project" value="TreeGrafter"/>
</dbReference>
<proteinExistence type="predicted"/>